<name>A0A5M3W1I2_9ACTN</name>
<evidence type="ECO:0000313" key="4">
    <source>
        <dbReference type="Proteomes" id="UP000334990"/>
    </source>
</evidence>
<feature type="domain" description="Activator of Hsp90 ATPase homologue 1/2-like C-terminal" evidence="2">
    <location>
        <begin position="35"/>
        <end position="123"/>
    </location>
</feature>
<dbReference type="Gene3D" id="3.30.530.20">
    <property type="match status" value="1"/>
</dbReference>
<dbReference type="CDD" id="cd08899">
    <property type="entry name" value="SRPBCC_CalC_Aha1-like_6"/>
    <property type="match status" value="1"/>
</dbReference>
<dbReference type="AlphaFoldDB" id="A0A5M3W1I2"/>
<sequence>MIDIVNQINATHRELGETPVATGPGRSLLLRRSYDASIEDVWDACTSADRISRWLAPITGDLRLGGTYQLEGNAGGEILRCEQPHLVKVTWSFGEGMATELEVRLSSGPTGNTILELEHTSPAEIVDELIRTYGPGGTIGIGGGWDLALLGLDRHLRGENLDPATWQNAPDVKEFATRSCHAWGSVIQATWGTSDEDIAMAIAFGVQHFSPADEPKDD</sequence>
<dbReference type="Pfam" id="PF08327">
    <property type="entry name" value="AHSA1"/>
    <property type="match status" value="1"/>
</dbReference>
<protein>
    <submittedName>
        <fullName evidence="3">Activator of HSP90 ATPase</fullName>
    </submittedName>
</protein>
<proteinExistence type="inferred from homology"/>
<evidence type="ECO:0000259" key="2">
    <source>
        <dbReference type="Pfam" id="PF08327"/>
    </source>
</evidence>
<reference evidence="3 4" key="1">
    <citation type="submission" date="2019-10" db="EMBL/GenBank/DDBJ databases">
        <title>Whole genome shotgun sequence of Acrocarpospora corrugata NBRC 13972.</title>
        <authorList>
            <person name="Ichikawa N."/>
            <person name="Kimura A."/>
            <person name="Kitahashi Y."/>
            <person name="Komaki H."/>
            <person name="Oguchi A."/>
        </authorList>
    </citation>
    <scope>NUCLEOTIDE SEQUENCE [LARGE SCALE GENOMIC DNA]</scope>
    <source>
        <strain evidence="3 4">NBRC 13972</strain>
    </source>
</reference>
<accession>A0A5M3W1I2</accession>
<organism evidence="3 4">
    <name type="scientific">Acrocarpospora corrugata</name>
    <dbReference type="NCBI Taxonomy" id="35763"/>
    <lineage>
        <taxon>Bacteria</taxon>
        <taxon>Bacillati</taxon>
        <taxon>Actinomycetota</taxon>
        <taxon>Actinomycetes</taxon>
        <taxon>Streptosporangiales</taxon>
        <taxon>Streptosporangiaceae</taxon>
        <taxon>Acrocarpospora</taxon>
    </lineage>
</organism>
<dbReference type="RefSeq" id="WP_155337275.1">
    <property type="nucleotide sequence ID" value="NZ_BAAABN010000047.1"/>
</dbReference>
<dbReference type="InterPro" id="IPR013538">
    <property type="entry name" value="ASHA1/2-like_C"/>
</dbReference>
<keyword evidence="4" id="KW-1185">Reference proteome</keyword>
<dbReference type="OrthoDB" id="8117292at2"/>
<comment type="caution">
    <text evidence="3">The sequence shown here is derived from an EMBL/GenBank/DDBJ whole genome shotgun (WGS) entry which is preliminary data.</text>
</comment>
<dbReference type="SUPFAM" id="SSF55961">
    <property type="entry name" value="Bet v1-like"/>
    <property type="match status" value="1"/>
</dbReference>
<gene>
    <name evidence="3" type="ORF">Acor_30450</name>
</gene>
<dbReference type="EMBL" id="BLAD01000047">
    <property type="protein sequence ID" value="GES00981.1"/>
    <property type="molecule type" value="Genomic_DNA"/>
</dbReference>
<evidence type="ECO:0000256" key="1">
    <source>
        <dbReference type="ARBA" id="ARBA00006817"/>
    </source>
</evidence>
<dbReference type="InterPro" id="IPR023393">
    <property type="entry name" value="START-like_dom_sf"/>
</dbReference>
<dbReference type="Proteomes" id="UP000334990">
    <property type="component" value="Unassembled WGS sequence"/>
</dbReference>
<comment type="similarity">
    <text evidence="1">Belongs to the AHA1 family.</text>
</comment>
<evidence type="ECO:0000313" key="3">
    <source>
        <dbReference type="EMBL" id="GES00981.1"/>
    </source>
</evidence>